<feature type="compositionally biased region" description="Basic and acidic residues" evidence="1">
    <location>
        <begin position="399"/>
        <end position="414"/>
    </location>
</feature>
<dbReference type="RefSeq" id="WP_083013865.1">
    <property type="nucleotide sequence ID" value="NZ_MVII01000005.1"/>
</dbReference>
<feature type="compositionally biased region" description="Gly residues" evidence="1">
    <location>
        <begin position="189"/>
        <end position="211"/>
    </location>
</feature>
<reference evidence="2 3" key="1">
    <citation type="submission" date="2016-12" db="EMBL/GenBank/DDBJ databases">
        <title>The new phylogeny of genus Mycobacterium.</title>
        <authorList>
            <person name="Tortoli E."/>
            <person name="Trovato A."/>
            <person name="Cirillo D.M."/>
        </authorList>
    </citation>
    <scope>NUCLEOTIDE SEQUENCE [LARGE SCALE GENOMIC DNA]</scope>
    <source>
        <strain evidence="2 3">CCUG 66554</strain>
    </source>
</reference>
<name>A0A1X0JAX2_9MYCO</name>
<feature type="compositionally biased region" description="Polar residues" evidence="1">
    <location>
        <begin position="170"/>
        <end position="183"/>
    </location>
</feature>
<comment type="caution">
    <text evidence="2">The sequence shown here is derived from an EMBL/GenBank/DDBJ whole genome shotgun (WGS) entry which is preliminary data.</text>
</comment>
<organism evidence="2 3">
    <name type="scientific">Mycobacteroides saopaulense</name>
    <dbReference type="NCBI Taxonomy" id="1578165"/>
    <lineage>
        <taxon>Bacteria</taxon>
        <taxon>Bacillati</taxon>
        <taxon>Actinomycetota</taxon>
        <taxon>Actinomycetes</taxon>
        <taxon>Mycobacteriales</taxon>
        <taxon>Mycobacteriaceae</taxon>
        <taxon>Mycobacteroides</taxon>
    </lineage>
</organism>
<dbReference type="Gene3D" id="1.10.287.1060">
    <property type="entry name" value="ESAT-6-like"/>
    <property type="match status" value="1"/>
</dbReference>
<sequence length="430" mass="43438">MGKKQIQKEHWEGHDHQSIYNAAQAFQTGSPQAAQESINSIAEQLGDIMHTLGGKVQGMLVEDWRGAAAKSLQANMSEYFRASERGIISIRHVADRMPPLGDAMSTAKRTIEPPMSDSEIAGKKREGYSDAEIQQLKNQEQFLARIQMVGLFSEPVVREGDNVTDVRPPQGNNPGNITLQEPTNRPEGTGTGGGNNTGGSGQNGGTGGQGSGDLSKLTNGLADKDTKPAFSDGSGGQGQGQGAGSGGGSGAGGGSPQSGSGGSGSGLGNALSGLAGGLGKDGSGLAPGTTTSAGFNSPSGSGSGTGTLSGPGALRGGAGVPGPGAGGTNPAGIGGAGIRGGGIGMGGMGMAPMGGAHGRGGKGEDDDEHQTPEFLINWDNGNELFGDLPKASPGVIGDWTEHERAEKQRRESEKRRYKSMGWNVDFGDED</sequence>
<dbReference type="STRING" id="1578165.BKG68_22525"/>
<feature type="compositionally biased region" description="Gly residues" evidence="1">
    <location>
        <begin position="301"/>
        <end position="349"/>
    </location>
</feature>
<dbReference type="EMBL" id="MVII01000005">
    <property type="protein sequence ID" value="ORB59850.1"/>
    <property type="molecule type" value="Genomic_DNA"/>
</dbReference>
<proteinExistence type="predicted"/>
<dbReference type="OrthoDB" id="4760857at2"/>
<evidence type="ECO:0000313" key="3">
    <source>
        <dbReference type="Proteomes" id="UP000192434"/>
    </source>
</evidence>
<accession>A0A1X0JAX2</accession>
<evidence type="ECO:0000313" key="2">
    <source>
        <dbReference type="EMBL" id="ORB59850.1"/>
    </source>
</evidence>
<feature type="region of interest" description="Disordered" evidence="1">
    <location>
        <begin position="386"/>
        <end position="430"/>
    </location>
</feature>
<gene>
    <name evidence="2" type="ORF">BST43_05865</name>
</gene>
<evidence type="ECO:0000256" key="1">
    <source>
        <dbReference type="SAM" id="MobiDB-lite"/>
    </source>
</evidence>
<evidence type="ECO:0008006" key="4">
    <source>
        <dbReference type="Google" id="ProtNLM"/>
    </source>
</evidence>
<dbReference type="Proteomes" id="UP000192434">
    <property type="component" value="Unassembled WGS sequence"/>
</dbReference>
<feature type="compositionally biased region" description="Gly residues" evidence="1">
    <location>
        <begin position="233"/>
        <end position="267"/>
    </location>
</feature>
<feature type="region of interest" description="Disordered" evidence="1">
    <location>
        <begin position="161"/>
        <end position="373"/>
    </location>
</feature>
<feature type="compositionally biased region" description="Low complexity" evidence="1">
    <location>
        <begin position="283"/>
        <end position="300"/>
    </location>
</feature>
<dbReference type="AlphaFoldDB" id="A0A1X0JAX2"/>
<protein>
    <recommendedName>
        <fullName evidence="4">WXG100 family type VII secretion target</fullName>
    </recommendedName>
</protein>